<evidence type="ECO:0000259" key="1">
    <source>
        <dbReference type="Pfam" id="PF12697"/>
    </source>
</evidence>
<dbReference type="Pfam" id="PF12697">
    <property type="entry name" value="Abhydrolase_6"/>
    <property type="match status" value="1"/>
</dbReference>
<dbReference type="InterPro" id="IPR029058">
    <property type="entry name" value="AB_hydrolase_fold"/>
</dbReference>
<dbReference type="SUPFAM" id="SSF53474">
    <property type="entry name" value="alpha/beta-Hydrolases"/>
    <property type="match status" value="1"/>
</dbReference>
<reference evidence="2" key="1">
    <citation type="submission" date="2016-09" db="EMBL/GenBank/DDBJ databases">
        <authorList>
            <person name="Capua I."/>
            <person name="De Benedictis P."/>
            <person name="Joannis T."/>
            <person name="Lombin L.H."/>
            <person name="Cattoli G."/>
        </authorList>
    </citation>
    <scope>NUCLEOTIDE SEQUENCE</scope>
    <source>
        <strain evidence="2">B9</strain>
    </source>
</reference>
<accession>A0A1K0IFU6</accession>
<feature type="domain" description="AB hydrolase-1" evidence="1">
    <location>
        <begin position="13"/>
        <end position="226"/>
    </location>
</feature>
<dbReference type="EMBL" id="FMSH01000210">
    <property type="protein sequence ID" value="SCU76245.1"/>
    <property type="molecule type" value="Genomic_DNA"/>
</dbReference>
<sequence>MDISRAGEGPVRVVAVHGIQGTNAAWLPLAQALRRECRFVLPNLWGRGTAARPASPADCTLESYAAMLRDVIDAEVGDGPYLLAGWSMGVSVALCHAAHSLRHGRCPSGLLLLSGSPQLTEAPWFRATEAPQLLAEIAARERRLGLTKAADHTTVAWTWQALRTTDQRKLLPSLRLPALIVHGDSDEDCPAPHARALAAGLPNASLVMLPDAGHGILAANTAEVEAAVRAHLARFATATAA</sequence>
<protein>
    <recommendedName>
        <fullName evidence="1">AB hydrolase-1 domain-containing protein</fullName>
    </recommendedName>
</protein>
<dbReference type="PANTHER" id="PTHR43798">
    <property type="entry name" value="MONOACYLGLYCEROL LIPASE"/>
    <property type="match status" value="1"/>
</dbReference>
<dbReference type="AlphaFoldDB" id="A0A1K0IFU6"/>
<proteinExistence type="predicted"/>
<dbReference type="Gene3D" id="3.40.50.1820">
    <property type="entry name" value="alpha/beta hydrolase"/>
    <property type="match status" value="1"/>
</dbReference>
<dbReference type="InterPro" id="IPR050266">
    <property type="entry name" value="AB_hydrolase_sf"/>
</dbReference>
<dbReference type="GO" id="GO:0016020">
    <property type="term" value="C:membrane"/>
    <property type="evidence" value="ECO:0007669"/>
    <property type="project" value="TreeGrafter"/>
</dbReference>
<name>A0A1K0IFU6_CUPNE</name>
<dbReference type="RefSeq" id="WP_340525556.1">
    <property type="nucleotide sequence ID" value="NZ_FMSH01000210.1"/>
</dbReference>
<organism evidence="2">
    <name type="scientific">Cupriavidus necator</name>
    <name type="common">Alcaligenes eutrophus</name>
    <name type="synonym">Ralstonia eutropha</name>
    <dbReference type="NCBI Taxonomy" id="106590"/>
    <lineage>
        <taxon>Bacteria</taxon>
        <taxon>Pseudomonadati</taxon>
        <taxon>Pseudomonadota</taxon>
        <taxon>Betaproteobacteria</taxon>
        <taxon>Burkholderiales</taxon>
        <taxon>Burkholderiaceae</taxon>
        <taxon>Cupriavidus</taxon>
    </lineage>
</organism>
<gene>
    <name evidence="2" type="ORF">CNECB9_2880021</name>
</gene>
<dbReference type="PANTHER" id="PTHR43798:SF33">
    <property type="entry name" value="HYDROLASE, PUTATIVE (AFU_ORTHOLOGUE AFUA_2G14860)-RELATED"/>
    <property type="match status" value="1"/>
</dbReference>
<dbReference type="InterPro" id="IPR000073">
    <property type="entry name" value="AB_hydrolase_1"/>
</dbReference>
<evidence type="ECO:0000313" key="2">
    <source>
        <dbReference type="EMBL" id="SCU76245.1"/>
    </source>
</evidence>